<evidence type="ECO:0000313" key="2">
    <source>
        <dbReference type="Proteomes" id="UP001221898"/>
    </source>
</evidence>
<sequence length="66" mass="7162">MCQSALSPGLWRNRLCESGDCPDSRALMEGDVMDKLEDVASVCEFDPITGSIPATKVEITVSCRQV</sequence>
<protein>
    <submittedName>
        <fullName evidence="1">Uncharacterized protein</fullName>
    </submittedName>
</protein>
<accession>A0AAD7W3K6</accession>
<evidence type="ECO:0000313" key="1">
    <source>
        <dbReference type="EMBL" id="KAJ8378216.1"/>
    </source>
</evidence>
<proteinExistence type="predicted"/>
<dbReference type="AlphaFoldDB" id="A0AAD7W3K6"/>
<reference evidence="1" key="1">
    <citation type="journal article" date="2023" name="Science">
        <title>Genome structures resolve the early diversification of teleost fishes.</title>
        <authorList>
            <person name="Parey E."/>
            <person name="Louis A."/>
            <person name="Montfort J."/>
            <person name="Bouchez O."/>
            <person name="Roques C."/>
            <person name="Iampietro C."/>
            <person name="Lluch J."/>
            <person name="Castinel A."/>
            <person name="Donnadieu C."/>
            <person name="Desvignes T."/>
            <person name="Floi Bucao C."/>
            <person name="Jouanno E."/>
            <person name="Wen M."/>
            <person name="Mejri S."/>
            <person name="Dirks R."/>
            <person name="Jansen H."/>
            <person name="Henkel C."/>
            <person name="Chen W.J."/>
            <person name="Zahm M."/>
            <person name="Cabau C."/>
            <person name="Klopp C."/>
            <person name="Thompson A.W."/>
            <person name="Robinson-Rechavi M."/>
            <person name="Braasch I."/>
            <person name="Lecointre G."/>
            <person name="Bobe J."/>
            <person name="Postlethwait J.H."/>
            <person name="Berthelot C."/>
            <person name="Roest Crollius H."/>
            <person name="Guiguen Y."/>
        </authorList>
    </citation>
    <scope>NUCLEOTIDE SEQUENCE</scope>
    <source>
        <strain evidence="1">NC1722</strain>
    </source>
</reference>
<name>A0AAD7W3K6_9TELE</name>
<dbReference type="EMBL" id="JAINUG010000327">
    <property type="protein sequence ID" value="KAJ8378216.1"/>
    <property type="molecule type" value="Genomic_DNA"/>
</dbReference>
<comment type="caution">
    <text evidence="1">The sequence shown here is derived from an EMBL/GenBank/DDBJ whole genome shotgun (WGS) entry which is preliminary data.</text>
</comment>
<keyword evidence="2" id="KW-1185">Reference proteome</keyword>
<organism evidence="1 2">
    <name type="scientific">Aldrovandia affinis</name>
    <dbReference type="NCBI Taxonomy" id="143900"/>
    <lineage>
        <taxon>Eukaryota</taxon>
        <taxon>Metazoa</taxon>
        <taxon>Chordata</taxon>
        <taxon>Craniata</taxon>
        <taxon>Vertebrata</taxon>
        <taxon>Euteleostomi</taxon>
        <taxon>Actinopterygii</taxon>
        <taxon>Neopterygii</taxon>
        <taxon>Teleostei</taxon>
        <taxon>Notacanthiformes</taxon>
        <taxon>Halosauridae</taxon>
        <taxon>Aldrovandia</taxon>
    </lineage>
</organism>
<dbReference type="Proteomes" id="UP001221898">
    <property type="component" value="Unassembled WGS sequence"/>
</dbReference>
<gene>
    <name evidence="1" type="ORF">AAFF_G00245040</name>
</gene>